<dbReference type="Gene3D" id="3.40.50.300">
    <property type="entry name" value="P-loop containing nucleotide triphosphate hydrolases"/>
    <property type="match status" value="1"/>
</dbReference>
<dbReference type="InterPro" id="IPR027417">
    <property type="entry name" value="P-loop_NTPase"/>
</dbReference>
<dbReference type="KEGG" id="hmr:Hipma_1650"/>
<dbReference type="InterPro" id="IPR012547">
    <property type="entry name" value="PDDEXK_9"/>
</dbReference>
<dbReference type="STRING" id="760142.Hipma_1650"/>
<dbReference type="PANTHER" id="PTHR34825:SF1">
    <property type="entry name" value="AAA-ATPASE-LIKE DOMAIN-CONTAINING PROTEIN"/>
    <property type="match status" value="1"/>
</dbReference>
<dbReference type="RefSeq" id="WP_013682626.1">
    <property type="nucleotide sequence ID" value="NC_015318.1"/>
</dbReference>
<evidence type="ECO:0000313" key="3">
    <source>
        <dbReference type="Proteomes" id="UP000008139"/>
    </source>
</evidence>
<dbReference type="PANTHER" id="PTHR34825">
    <property type="entry name" value="CONSERVED PROTEIN, WITH A WEAK D-GALACTARATE DEHYDRATASE/ALTRONATE HYDROLASE DOMAIN"/>
    <property type="match status" value="1"/>
</dbReference>
<dbReference type="InParanoid" id="F2LUL0"/>
<dbReference type="InterPro" id="IPR018631">
    <property type="entry name" value="AAA-ATPase-like_dom"/>
</dbReference>
<dbReference type="Pfam" id="PF08011">
    <property type="entry name" value="PDDEXK_9"/>
    <property type="match status" value="1"/>
</dbReference>
<gene>
    <name evidence="2" type="ordered locus">Hipma_1650</name>
</gene>
<dbReference type="Pfam" id="PF09820">
    <property type="entry name" value="AAA-ATPase_like"/>
    <property type="match status" value="1"/>
</dbReference>
<proteinExistence type="predicted"/>
<dbReference type="OrthoDB" id="9808684at2"/>
<dbReference type="SUPFAM" id="SSF52540">
    <property type="entry name" value="P-loop containing nucleoside triphosphate hydrolases"/>
    <property type="match status" value="1"/>
</dbReference>
<sequence>MKRLPIGIQTFSKIIEENCYYVDKTHFALKLIQNGGYYFLSRPRRFGKSLFLDTLAEIFLGNKELFKGLYIYDKYDFKPHPVIRISFGSGDYSLDESQTIDEIKHILQDNIEALGLDCTDINDFKTCFKELIRKSYQKHKTRVVILIDEYDKPILDNITNKEMATKARNILKNFYSIIKDNDRYIRFVFITGVSKFSKLNLFSGLNNLEDITINKEYAEICGYTHDDLLTVFKDRIEGANLELVKKWYNGYNYFGKPLYNPFDILLFLSSGHDFRNYWWQTGNPSFLIEKLKEENYYIPELENALISEEALEAFDVEYIDLRALLWQTGYLTFEERFTDERGRLKYKLKIPNLEIQYSLNELFILYLTNQRQEMYRYEDNLYEALKQNDFTSFTNHLKTIFSTIPYTNYANNIISKYEGYYSSVVFTYLMALGYDVIPEDITNKGRIDLTIKTKDKILIIEFKVDQEKDKPIKQIKERRYYEKYLKENKDIYLVGMVFDSKERNIESWRVEEVNKDGANKLH</sequence>
<dbReference type="AlphaFoldDB" id="F2LUL0"/>
<feature type="domain" description="AAA-ATPase-like" evidence="1">
    <location>
        <begin position="5"/>
        <end position="202"/>
    </location>
</feature>
<evidence type="ECO:0000313" key="2">
    <source>
        <dbReference type="EMBL" id="AEA34600.1"/>
    </source>
</evidence>
<dbReference type="HOGENOM" id="CLU_021114_0_0_7"/>
<name>F2LUL0_HIPMA</name>
<reference evidence="3" key="2">
    <citation type="submission" date="2011-03" db="EMBL/GenBank/DDBJ databases">
        <title>The complete genome of Hippea maritima DSM 10411.</title>
        <authorList>
            <consortium name="US DOE Joint Genome Institute (JGI-PGF)"/>
            <person name="Lucas S."/>
            <person name="Copeland A."/>
            <person name="Lapidus A."/>
            <person name="Bruce D."/>
            <person name="Goodwin L."/>
            <person name="Pitluck S."/>
            <person name="Peters L."/>
            <person name="Kyrpides N."/>
            <person name="Mavromatis K."/>
            <person name="Pagani I."/>
            <person name="Ivanova N."/>
            <person name="Mikhailova N."/>
            <person name="Lu M."/>
            <person name="Detter J.C."/>
            <person name="Tapia R."/>
            <person name="Han C."/>
            <person name="Land M."/>
            <person name="Hauser L."/>
            <person name="Markowitz V."/>
            <person name="Cheng J.-F."/>
            <person name="Hugenholtz P."/>
            <person name="Woyke T."/>
            <person name="Wu D."/>
            <person name="Spring S."/>
            <person name="Schroeder M."/>
            <person name="Brambilla E."/>
            <person name="Klenk H.-P."/>
            <person name="Eisen J.A."/>
        </authorList>
    </citation>
    <scope>NUCLEOTIDE SEQUENCE [LARGE SCALE GENOMIC DNA]</scope>
    <source>
        <strain evidence="3">ATCC 700847 / DSM 10411 / MH2</strain>
    </source>
</reference>
<organism evidence="2 3">
    <name type="scientific">Hippea maritima (strain ATCC 700847 / DSM 10411 / MH2)</name>
    <dbReference type="NCBI Taxonomy" id="760142"/>
    <lineage>
        <taxon>Bacteria</taxon>
        <taxon>Pseudomonadati</taxon>
        <taxon>Campylobacterota</taxon>
        <taxon>Desulfurellia</taxon>
        <taxon>Desulfurellales</taxon>
        <taxon>Hippeaceae</taxon>
        <taxon>Hippea</taxon>
    </lineage>
</organism>
<accession>F2LUL0</accession>
<evidence type="ECO:0000259" key="1">
    <source>
        <dbReference type="Pfam" id="PF09820"/>
    </source>
</evidence>
<protein>
    <submittedName>
        <fullName evidence="2">AAA-ATPase</fullName>
    </submittedName>
</protein>
<keyword evidence="3" id="KW-1185">Reference proteome</keyword>
<dbReference type="EMBL" id="CP002606">
    <property type="protein sequence ID" value="AEA34600.1"/>
    <property type="molecule type" value="Genomic_DNA"/>
</dbReference>
<dbReference type="Proteomes" id="UP000008139">
    <property type="component" value="Chromosome"/>
</dbReference>
<reference evidence="2 3" key="1">
    <citation type="journal article" date="2011" name="Stand. Genomic Sci.">
        <title>Complete genome sequence of the thermophilic sulfur-reducer Hippea maritima type strain (MH(2)).</title>
        <authorList>
            <person name="Huntemann M."/>
            <person name="Lu M."/>
            <person name="Nolan M."/>
            <person name="Lapidus A."/>
            <person name="Lucas S."/>
            <person name="Hammon N."/>
            <person name="Deshpande S."/>
            <person name="Cheng J.F."/>
            <person name="Tapia R."/>
            <person name="Han C."/>
            <person name="Goodwin L."/>
            <person name="Pitluck S."/>
            <person name="Liolios K."/>
            <person name="Pagani I."/>
            <person name="Ivanova N."/>
            <person name="Ovchinikova G."/>
            <person name="Pati A."/>
            <person name="Chen A."/>
            <person name="Palaniappan K."/>
            <person name="Land M."/>
            <person name="Hauser L."/>
            <person name="Jeffries C.D."/>
            <person name="Detter J.C."/>
            <person name="Brambilla E.M."/>
            <person name="Rohde M."/>
            <person name="Spring S."/>
            <person name="Goker M."/>
            <person name="Woyke T."/>
            <person name="Bristow J."/>
            <person name="Eisen J.A."/>
            <person name="Markowitz V."/>
            <person name="Hugenholtz P."/>
            <person name="Kyrpides N.C."/>
            <person name="Klenk H.P."/>
            <person name="Mavromatis K."/>
        </authorList>
    </citation>
    <scope>NUCLEOTIDE SEQUENCE [LARGE SCALE GENOMIC DNA]</scope>
    <source>
        <strain evidence="3">ATCC 700847 / DSM 10411 / MH2</strain>
    </source>
</reference>
<dbReference type="eggNOG" id="COG1672">
    <property type="taxonomic scope" value="Bacteria"/>
</dbReference>